<dbReference type="EMBL" id="MOAY01000040">
    <property type="protein sequence ID" value="ROM49884.1"/>
    <property type="molecule type" value="Genomic_DNA"/>
</dbReference>
<gene>
    <name evidence="1" type="ORF">BK648_11880</name>
</gene>
<comment type="caution">
    <text evidence="1">The sequence shown here is derived from an EMBL/GenBank/DDBJ whole genome shotgun (WGS) entry which is preliminary data.</text>
</comment>
<proteinExistence type="predicted"/>
<evidence type="ECO:0000313" key="2">
    <source>
        <dbReference type="Proteomes" id="UP000284656"/>
    </source>
</evidence>
<accession>A0A423F5F3</accession>
<organism evidence="1 2">
    <name type="scientific">Pseudomonas poae</name>
    <dbReference type="NCBI Taxonomy" id="200451"/>
    <lineage>
        <taxon>Bacteria</taxon>
        <taxon>Pseudomonadati</taxon>
        <taxon>Pseudomonadota</taxon>
        <taxon>Gammaproteobacteria</taxon>
        <taxon>Pseudomonadales</taxon>
        <taxon>Pseudomonadaceae</taxon>
        <taxon>Pseudomonas</taxon>
    </lineage>
</organism>
<name>A0A423F5F3_9PSED</name>
<sequence length="113" mass="12981">MTGLALHMGYQTETAVILEFIGLVQTCFHRHFLTRLPLISRQISFQFNRLPTTPNVRRLNGGKREVIVHTDTNAHKFNDEMSQIHVAFMKGLKRYAVLVKTFLILTASTQKLL</sequence>
<protein>
    <submittedName>
        <fullName evidence="1">Uncharacterized protein</fullName>
    </submittedName>
</protein>
<evidence type="ECO:0000313" key="1">
    <source>
        <dbReference type="EMBL" id="ROM49884.1"/>
    </source>
</evidence>
<dbReference type="AlphaFoldDB" id="A0A423F5F3"/>
<reference evidence="1 2" key="1">
    <citation type="submission" date="2016-10" db="EMBL/GenBank/DDBJ databases">
        <title>Comparative genome analysis of multiple Pseudomonas spp. focuses on biocontrol and plant growth promoting traits.</title>
        <authorList>
            <person name="Tao X.-Y."/>
            <person name="Taylor C.G."/>
        </authorList>
    </citation>
    <scope>NUCLEOTIDE SEQUENCE [LARGE SCALE GENOMIC DNA]</scope>
    <source>
        <strain evidence="1 2">29G9</strain>
    </source>
</reference>
<dbReference type="Proteomes" id="UP000284656">
    <property type="component" value="Unassembled WGS sequence"/>
</dbReference>